<dbReference type="AlphaFoldDB" id="A0A139GZZ0"/>
<dbReference type="Proteomes" id="UP000070133">
    <property type="component" value="Unassembled WGS sequence"/>
</dbReference>
<feature type="compositionally biased region" description="Low complexity" evidence="2">
    <location>
        <begin position="87"/>
        <end position="117"/>
    </location>
</feature>
<feature type="compositionally biased region" description="Basic and acidic residues" evidence="2">
    <location>
        <begin position="201"/>
        <end position="213"/>
    </location>
</feature>
<feature type="compositionally biased region" description="Polar residues" evidence="2">
    <location>
        <begin position="505"/>
        <end position="516"/>
    </location>
</feature>
<evidence type="ECO:0000313" key="4">
    <source>
        <dbReference type="Proteomes" id="UP000070133"/>
    </source>
</evidence>
<feature type="compositionally biased region" description="Basic and acidic residues" evidence="2">
    <location>
        <begin position="450"/>
        <end position="470"/>
    </location>
</feature>
<feature type="coiled-coil region" evidence="1">
    <location>
        <begin position="268"/>
        <end position="295"/>
    </location>
</feature>
<keyword evidence="4" id="KW-1185">Reference proteome</keyword>
<feature type="region of interest" description="Disordered" evidence="2">
    <location>
        <begin position="191"/>
        <end position="213"/>
    </location>
</feature>
<evidence type="ECO:0000313" key="3">
    <source>
        <dbReference type="EMBL" id="KXS95775.1"/>
    </source>
</evidence>
<feature type="compositionally biased region" description="Basic and acidic residues" evidence="2">
    <location>
        <begin position="38"/>
        <end position="75"/>
    </location>
</feature>
<feature type="region of interest" description="Disordered" evidence="2">
    <location>
        <begin position="411"/>
        <end position="522"/>
    </location>
</feature>
<feature type="region of interest" description="Disordered" evidence="2">
    <location>
        <begin position="321"/>
        <end position="380"/>
    </location>
</feature>
<protein>
    <submittedName>
        <fullName evidence="3">Uncharacterized protein</fullName>
    </submittedName>
</protein>
<dbReference type="STRING" id="321146.A0A139GZZ0"/>
<sequence>MCQYRYYYYAGCRHQRTILINFCDNATCSAATATATAEHGEHGEHGEHSRERHPPADTPREHAREGGANKRHDSVDADIQVPALSPILSESSSSSPPHSNDPSSPASASTIPTSLASFPEFASDTASVASQPHSRRHTHTSSVHDMAGLAPFSLTQGFGSRLMPGPASKATTAVHTTTAAVYHQNSRPELDYDPCSLSQSHRADGRRRTDESGHFVNGADALRHITNTCRGDFDVEHFTANHQHSRPPSSRLSRRMKHDQSAYDVDTYEALEAEVDSLKDKLSKLRDENEQQRLHDSGGWSFAEKPAFRGLPTRIPAPALQSKHSAAARLEEQHAKQQEALSHAASSMLDVPPSPPKPRDFPELGSLRQTGTSGSSEHKKTYARMVVHGNPGLSRSPNGIAYDSDDSIVMVSSKSPRTSPELLTLSPQEKQPTVSRSSPRFAQPTKAFARRADETLQLKDSVSRLERTSPDSKASSPRTLNQRSPKRKAIPGAWINSPDMDVDPTSPSKASTSNKMPPSEPGYVAEKTAELAPMDFSMETTLRKKISSYMSPTKAATQRAIATIGAESSKRVSPRLQKALPRINTAVLRPDSPAVSDPTIFESAVGSPETVIQTEFMTDSGRGRASTLPQEIAARRDDHRSFSRRLTVGTSVGSPVVEQLAEQAKLFGLPIPANTMAQRRGSHGHLLLPIKAKLDKVSVLKDNPEPRYISRKSSSRSSEFSPVAQTMNNVRDKLVISPVSAQSADAHPRVKQVLGPLYGSSNNAPIIIESNVPETPQRQITPEPTTADHANAPVPAKKCVPPHLRAAIKEEARRKAQNAAYEAVSNALVAATSSANFKENDTSQVPSLRATAKEFRPVLQFPMPMTEPKAEAAPATQVVNNIDIDKYYSAEEWAMLSPQVRRSICTLREYKAGRSSSMTVSSMNQFGSFEKPYGDSQRVWSAQHSALMPSQVADVFHGSPQAGQVLKPHVDPHTQAVRWTMRDVGGHETPVNFGRAALPVALSPHTPINQTSASGAHWTIGSAGHHRNVYGWSGGDGKEIKFMGHGANAERDPNSSNAKLHFHKGKGRANVGIGPRMINGSEDNDGSPGQPLAPRSRRQWAERMNMSKMPCNEINIEDATEQIPLPYQIPGGDKLFGYCPDCSTSR</sequence>
<proteinExistence type="predicted"/>
<gene>
    <name evidence="3" type="ORF">AC578_1731</name>
</gene>
<keyword evidence="1" id="KW-0175">Coiled coil</keyword>
<reference evidence="3 4" key="1">
    <citation type="submission" date="2015-07" db="EMBL/GenBank/DDBJ databases">
        <title>Comparative genomics of the Sigatoka disease complex on banana suggests a link between parallel evolutionary changes in Pseudocercospora fijiensis and Pseudocercospora eumusae and increased virulence on the banana host.</title>
        <authorList>
            <person name="Chang T.-C."/>
            <person name="Salvucci A."/>
            <person name="Crous P.W."/>
            <person name="Stergiopoulos I."/>
        </authorList>
    </citation>
    <scope>NUCLEOTIDE SEQUENCE [LARGE SCALE GENOMIC DNA]</scope>
    <source>
        <strain evidence="3 4">CBS 114824</strain>
    </source>
</reference>
<evidence type="ECO:0000256" key="1">
    <source>
        <dbReference type="SAM" id="Coils"/>
    </source>
</evidence>
<name>A0A139GZZ0_9PEZI</name>
<comment type="caution">
    <text evidence="3">The sequence shown here is derived from an EMBL/GenBank/DDBJ whole genome shotgun (WGS) entry which is preliminary data.</text>
</comment>
<feature type="region of interest" description="Disordered" evidence="2">
    <location>
        <begin position="87"/>
        <end position="144"/>
    </location>
</feature>
<accession>A0A139GZZ0</accession>
<feature type="compositionally biased region" description="Polar residues" evidence="2">
    <location>
        <begin position="471"/>
        <end position="483"/>
    </location>
</feature>
<organism evidence="3 4">
    <name type="scientific">Pseudocercospora eumusae</name>
    <dbReference type="NCBI Taxonomy" id="321146"/>
    <lineage>
        <taxon>Eukaryota</taxon>
        <taxon>Fungi</taxon>
        <taxon>Dikarya</taxon>
        <taxon>Ascomycota</taxon>
        <taxon>Pezizomycotina</taxon>
        <taxon>Dothideomycetes</taxon>
        <taxon>Dothideomycetidae</taxon>
        <taxon>Mycosphaerellales</taxon>
        <taxon>Mycosphaerellaceae</taxon>
        <taxon>Pseudocercospora</taxon>
    </lineage>
</organism>
<feature type="region of interest" description="Disordered" evidence="2">
    <location>
        <begin position="36"/>
        <end position="75"/>
    </location>
</feature>
<dbReference type="OrthoDB" id="3638668at2759"/>
<dbReference type="EMBL" id="LFZN01000201">
    <property type="protein sequence ID" value="KXS95775.1"/>
    <property type="molecule type" value="Genomic_DNA"/>
</dbReference>
<feature type="compositionally biased region" description="Polar residues" evidence="2">
    <location>
        <begin position="425"/>
        <end position="440"/>
    </location>
</feature>
<feature type="region of interest" description="Disordered" evidence="2">
    <location>
        <begin position="1077"/>
        <end position="1098"/>
    </location>
</feature>
<evidence type="ECO:0000256" key="2">
    <source>
        <dbReference type="SAM" id="MobiDB-lite"/>
    </source>
</evidence>